<dbReference type="GO" id="GO:0046503">
    <property type="term" value="P:glycerolipid catabolic process"/>
    <property type="evidence" value="ECO:0007669"/>
    <property type="project" value="TreeGrafter"/>
</dbReference>
<keyword evidence="3" id="KW-0378">Hydrolase</keyword>
<dbReference type="EMBL" id="LJEX02000177">
    <property type="protein sequence ID" value="OCO78253.1"/>
    <property type="molecule type" value="Genomic_DNA"/>
</dbReference>
<name>A0A0G3SME3_SERMA</name>
<evidence type="ECO:0000313" key="2">
    <source>
        <dbReference type="EMBL" id="AWL67851.1"/>
    </source>
</evidence>
<dbReference type="EMBL" id="QJQB01000236">
    <property type="protein sequence ID" value="PYA68847.1"/>
    <property type="molecule type" value="Genomic_DNA"/>
</dbReference>
<reference evidence="5" key="1">
    <citation type="submission" date="2016-04" db="EMBL/GenBank/DDBJ databases">
        <authorList>
            <person name="Osei Sekyere J."/>
            <person name="Sivertsen A."/>
            <person name="Pedersen A.T."/>
            <person name="Sundsfjord A."/>
        </authorList>
    </citation>
    <scope>NUCLEOTIDE SEQUENCE [LARGE SCALE GENOMIC DNA]</scope>
    <source>
        <strain evidence="5">945174350</strain>
    </source>
</reference>
<reference evidence="7" key="4">
    <citation type="submission" date="2018-06" db="EMBL/GenBank/DDBJ databases">
        <title>Serratia marcescens genome sequencing and assembly.</title>
        <authorList>
            <person name="Martins R.C."/>
            <person name="Perdigao-Neto L.V."/>
            <person name="Costa S.F."/>
            <person name="Levin A.S.S."/>
        </authorList>
    </citation>
    <scope>NUCLEOTIDE SEQUENCE [LARGE SCALE GENOMIC DNA]</scope>
    <source>
        <strain evidence="7">1283</strain>
    </source>
</reference>
<reference evidence="2 6" key="3">
    <citation type="submission" date="2018-05" db="EMBL/GenBank/DDBJ databases">
        <title>Klebsiella quasipneumonaiae provides a window into carbapenemase gene transfer, plasmid rearrangements and nosocomial acquisition from the hospital environment.</title>
        <authorList>
            <person name="Mathers A.J."/>
            <person name="Vegesana K."/>
            <person name="Stoesser N."/>
            <person name="Crook D."/>
            <person name="Vaughan A."/>
            <person name="Barry K."/>
            <person name="Parikh H."/>
            <person name="Sebra R."/>
            <person name="Kotay S."/>
            <person name="Walker A.S."/>
            <person name="Sheppard A.E."/>
        </authorList>
    </citation>
    <scope>NUCLEOTIDE SEQUENCE [LARGE SCALE GENOMIC DNA]</scope>
    <source>
        <strain evidence="2 6">CAV1761</strain>
    </source>
</reference>
<evidence type="ECO:0000313" key="3">
    <source>
        <dbReference type="EMBL" id="OCO78253.1"/>
    </source>
</evidence>
<evidence type="ECO:0000259" key="1">
    <source>
        <dbReference type="Pfam" id="PF00561"/>
    </source>
</evidence>
<proteinExistence type="predicted"/>
<dbReference type="Proteomes" id="UP000247823">
    <property type="component" value="Unassembled WGS sequence"/>
</dbReference>
<dbReference type="PANTHER" id="PTHR43433">
    <property type="entry name" value="HYDROLASE, ALPHA/BETA FOLD FAMILY PROTEIN"/>
    <property type="match status" value="1"/>
</dbReference>
<gene>
    <name evidence="3" type="ORF">AN695_0226955</name>
    <name evidence="2" type="ORF">DKC05_09320</name>
    <name evidence="4" type="ORF">DMW51_10455</name>
</gene>
<keyword evidence="7" id="KW-1185">Reference proteome</keyword>
<reference evidence="4" key="6">
    <citation type="submission" date="2018-06" db="EMBL/GenBank/DDBJ databases">
        <authorList>
            <person name="Martins R.C."/>
            <person name="Perdigao-Neto L.V."/>
            <person name="Costa S.F."/>
            <person name="Levin A.S.S."/>
        </authorList>
    </citation>
    <scope>NUCLEOTIDE SEQUENCE</scope>
    <source>
        <strain evidence="4">1283</strain>
    </source>
</reference>
<dbReference type="GO" id="GO:0004806">
    <property type="term" value="F:triacylglycerol lipase activity"/>
    <property type="evidence" value="ECO:0007669"/>
    <property type="project" value="TreeGrafter"/>
</dbReference>
<dbReference type="Pfam" id="PF00561">
    <property type="entry name" value="Abhydrolase_1"/>
    <property type="match status" value="1"/>
</dbReference>
<dbReference type="PANTHER" id="PTHR43433:SF5">
    <property type="entry name" value="AB HYDROLASE-1 DOMAIN-CONTAINING PROTEIN"/>
    <property type="match status" value="1"/>
</dbReference>
<dbReference type="EMBL" id="CP029449">
    <property type="protein sequence ID" value="AWL67851.1"/>
    <property type="molecule type" value="Genomic_DNA"/>
</dbReference>
<dbReference type="Proteomes" id="UP000050489">
    <property type="component" value="Unassembled WGS sequence"/>
</dbReference>
<dbReference type="Proteomes" id="UP000245399">
    <property type="component" value="Chromosome"/>
</dbReference>
<dbReference type="Gene3D" id="3.40.50.1820">
    <property type="entry name" value="alpha/beta hydrolase"/>
    <property type="match status" value="1"/>
</dbReference>
<evidence type="ECO:0000313" key="6">
    <source>
        <dbReference type="Proteomes" id="UP000245399"/>
    </source>
</evidence>
<sequence>MSTDHFCELAMQRKLCYRSHGSEDAPAVLLIVGLGLQLTYWPQTLIAGLVERGFRVITLDNRDSGKSFFTDVAPPTILQQLFRKRTSGYNLADMAEDVIGLMNGLKLEMAHVMGMSMGGMIAQTLAARYPERIRTLTSIFSTTGSLRVGQPAYKTILHLVRRPPRNQLESVRNYLDIMRLIGSTLEWNEKALRDYALEAWDRGGREASNVGTARQVGAIINSGDRTAEIRRIRCRSLIIHGEKDLMVATNGGFATAAAIRGSNLVLLPGMGHDFPTCLSGTLLSLLAGHMR</sequence>
<feature type="domain" description="AB hydrolase-1" evidence="1">
    <location>
        <begin position="26"/>
        <end position="273"/>
    </location>
</feature>
<evidence type="ECO:0000313" key="5">
    <source>
        <dbReference type="Proteomes" id="UP000050489"/>
    </source>
</evidence>
<dbReference type="AlphaFoldDB" id="A0A0G3SME3"/>
<dbReference type="InterPro" id="IPR050471">
    <property type="entry name" value="AB_hydrolase"/>
</dbReference>
<organism evidence="3 5">
    <name type="scientific">Serratia marcescens</name>
    <dbReference type="NCBI Taxonomy" id="615"/>
    <lineage>
        <taxon>Bacteria</taxon>
        <taxon>Pseudomonadati</taxon>
        <taxon>Pseudomonadota</taxon>
        <taxon>Gammaproteobacteria</taxon>
        <taxon>Enterobacterales</taxon>
        <taxon>Yersiniaceae</taxon>
        <taxon>Serratia</taxon>
    </lineage>
</organism>
<protein>
    <submittedName>
        <fullName evidence="3">Alpha/beta hydrolase</fullName>
    </submittedName>
</protein>
<evidence type="ECO:0000313" key="4">
    <source>
        <dbReference type="EMBL" id="PYA68847.1"/>
    </source>
</evidence>
<dbReference type="InterPro" id="IPR029058">
    <property type="entry name" value="AB_hydrolase_fold"/>
</dbReference>
<evidence type="ECO:0000313" key="7">
    <source>
        <dbReference type="Proteomes" id="UP000247823"/>
    </source>
</evidence>
<reference evidence="3" key="2">
    <citation type="journal article" date="2017" name="PLoS ONE">
        <title>Genomic and phenotypic characterisation of fluoroquinolone resistance mechanisms in Enterobacteriaceae in Durban, South Africa.</title>
        <authorList>
            <person name="Osei Sekyere J."/>
            <person name="Amoako D.G."/>
        </authorList>
    </citation>
    <scope>NUCLEOTIDE SEQUENCE</scope>
    <source>
        <strain evidence="3">945174350</strain>
    </source>
</reference>
<dbReference type="SUPFAM" id="SSF53474">
    <property type="entry name" value="alpha/beta-Hydrolases"/>
    <property type="match status" value="1"/>
</dbReference>
<accession>A0A0G3SME3</accession>
<dbReference type="InterPro" id="IPR000073">
    <property type="entry name" value="AB_hydrolase_1"/>
</dbReference>
<reference evidence="4 7" key="5">
    <citation type="submission" date="2018-06" db="EMBL/GenBank/DDBJ databases">
        <title>Serratia marcescens genome sequencing and assembly.</title>
        <authorList>
            <person name="Martins R.C.R."/>
            <person name="Perdigao-Neto L.V."/>
            <person name="Costa S.F."/>
            <person name="Levin A.S.S."/>
        </authorList>
    </citation>
    <scope>NUCLEOTIDE SEQUENCE [LARGE SCALE GENOMIC DNA]</scope>
    <source>
        <strain evidence="4 7">1283</strain>
    </source>
</reference>
<dbReference type="RefSeq" id="WP_038875124.1">
    <property type="nucleotide sequence ID" value="NZ_CABMHU010000094.1"/>
</dbReference>